<dbReference type="InterPro" id="IPR013105">
    <property type="entry name" value="TPR_2"/>
</dbReference>
<dbReference type="SMART" id="SM00028">
    <property type="entry name" value="TPR"/>
    <property type="match status" value="7"/>
</dbReference>
<evidence type="ECO:0000313" key="5">
    <source>
        <dbReference type="EMBL" id="GAA0874207.1"/>
    </source>
</evidence>
<comment type="caution">
    <text evidence="5">The sequence shown here is derived from an EMBL/GenBank/DDBJ whole genome shotgun (WGS) entry which is preliminary data.</text>
</comment>
<evidence type="ECO:0000256" key="4">
    <source>
        <dbReference type="SAM" id="SignalP"/>
    </source>
</evidence>
<dbReference type="SUPFAM" id="SSF48452">
    <property type="entry name" value="TPR-like"/>
    <property type="match status" value="2"/>
</dbReference>
<dbReference type="InterPro" id="IPR052346">
    <property type="entry name" value="O-mannosyl-transferase_TMTC"/>
</dbReference>
<dbReference type="Pfam" id="PF14559">
    <property type="entry name" value="TPR_19"/>
    <property type="match status" value="1"/>
</dbReference>
<dbReference type="InterPro" id="IPR011990">
    <property type="entry name" value="TPR-like_helical_dom_sf"/>
</dbReference>
<dbReference type="PROSITE" id="PS50293">
    <property type="entry name" value="TPR_REGION"/>
    <property type="match status" value="1"/>
</dbReference>
<evidence type="ECO:0000256" key="3">
    <source>
        <dbReference type="PROSITE-ProRule" id="PRU00339"/>
    </source>
</evidence>
<dbReference type="Proteomes" id="UP001501126">
    <property type="component" value="Unassembled WGS sequence"/>
</dbReference>
<organism evidence="5 6">
    <name type="scientific">Wandonia haliotis</name>
    <dbReference type="NCBI Taxonomy" id="574963"/>
    <lineage>
        <taxon>Bacteria</taxon>
        <taxon>Pseudomonadati</taxon>
        <taxon>Bacteroidota</taxon>
        <taxon>Flavobacteriia</taxon>
        <taxon>Flavobacteriales</taxon>
        <taxon>Crocinitomicaceae</taxon>
        <taxon>Wandonia</taxon>
    </lineage>
</organism>
<dbReference type="PANTHER" id="PTHR44227">
    <property type="match status" value="1"/>
</dbReference>
<feature type="repeat" description="TPR" evidence="3">
    <location>
        <begin position="90"/>
        <end position="123"/>
    </location>
</feature>
<evidence type="ECO:0000313" key="6">
    <source>
        <dbReference type="Proteomes" id="UP001501126"/>
    </source>
</evidence>
<evidence type="ECO:0000256" key="2">
    <source>
        <dbReference type="ARBA" id="ARBA00022803"/>
    </source>
</evidence>
<keyword evidence="1" id="KW-0677">Repeat</keyword>
<feature type="repeat" description="TPR" evidence="3">
    <location>
        <begin position="124"/>
        <end position="157"/>
    </location>
</feature>
<proteinExistence type="predicted"/>
<gene>
    <name evidence="5" type="ORF">GCM10009118_06150</name>
</gene>
<accession>A0ABN1MLP8</accession>
<feature type="chain" id="PRO_5046530617" evidence="4">
    <location>
        <begin position="24"/>
        <end position="589"/>
    </location>
</feature>
<dbReference type="InterPro" id="IPR019734">
    <property type="entry name" value="TPR_rpt"/>
</dbReference>
<name>A0ABN1MLP8_9FLAO</name>
<dbReference type="Pfam" id="PF07719">
    <property type="entry name" value="TPR_2"/>
    <property type="match status" value="1"/>
</dbReference>
<protein>
    <submittedName>
        <fullName evidence="5">Tetratricopeptide repeat protein</fullName>
    </submittedName>
</protein>
<feature type="repeat" description="TPR" evidence="3">
    <location>
        <begin position="330"/>
        <end position="363"/>
    </location>
</feature>
<keyword evidence="4" id="KW-0732">Signal</keyword>
<dbReference type="Gene3D" id="1.25.40.10">
    <property type="entry name" value="Tetratricopeptide repeat domain"/>
    <property type="match status" value="3"/>
</dbReference>
<evidence type="ECO:0000256" key="1">
    <source>
        <dbReference type="ARBA" id="ARBA00022737"/>
    </source>
</evidence>
<dbReference type="RefSeq" id="WP_343785028.1">
    <property type="nucleotide sequence ID" value="NZ_BAAAFH010000003.1"/>
</dbReference>
<keyword evidence="2 3" id="KW-0802">TPR repeat</keyword>
<dbReference type="PANTHER" id="PTHR44227:SF3">
    <property type="entry name" value="PROTEIN O-MANNOSYL-TRANSFERASE TMTC4"/>
    <property type="match status" value="1"/>
</dbReference>
<dbReference type="EMBL" id="BAAAFH010000003">
    <property type="protein sequence ID" value="GAA0874207.1"/>
    <property type="molecule type" value="Genomic_DNA"/>
</dbReference>
<sequence length="589" mass="67978">MKFFWHITLFLCFLLFAGNTALAQKKKRDKKNKTEERIREEAKESALTLPGDRTPYKAKFYEALRLKTVGDYNGAVALFEECIKMNPKDDAVLYVLANFYAGNRQTTKAKNYIEKAYSIDPDNIWYLELLAYIQQNSGDYDQAEESYKKLTDIEPYNLDWLYYYSEAQLYNSNIKGAISTYDRMITEAGPIPDLVHRKIEMLVDQGETEKVVTELRGLMNEYPDSPEYAAMLLDYYKNLGKETEIISLLDEMLEKDPNNPHTLLAMADHYNSKGDKQKTYEYLKKAFASQALEIDSKIKLLIDIHDNQNPIDQEAFELLEILIKMHGADAKTYSIQGDFFLKNGNRLEALEAFRTALQFDKTKYPIWHETLYLAFMLGQYENLYQDSKAALEYFPTISNIYLFAGVGALSTGRTDEAIEYLTIGKDFVVKDKLLSAEFDFYLGEAHMAIKEYDEALTHYENALSEDPSNAVYLNNFAYKLAVHNVHLDEALKAIQSADRISPDQPNFLDTYAWILFRKSDYSEALVKIKKAFSLSPKSAVIAEHYGDILFKLGEKDEAKELWLTSRDLGNKDEVLERKIETGEYYERNP</sequence>
<dbReference type="PROSITE" id="PS50005">
    <property type="entry name" value="TPR"/>
    <property type="match status" value="5"/>
</dbReference>
<feature type="repeat" description="TPR" evidence="3">
    <location>
        <begin position="56"/>
        <end position="89"/>
    </location>
</feature>
<keyword evidence="6" id="KW-1185">Reference proteome</keyword>
<feature type="repeat" description="TPR" evidence="3">
    <location>
        <begin position="436"/>
        <end position="469"/>
    </location>
</feature>
<feature type="signal peptide" evidence="4">
    <location>
        <begin position="1"/>
        <end position="23"/>
    </location>
</feature>
<reference evidence="5 6" key="1">
    <citation type="journal article" date="2019" name="Int. J. Syst. Evol. Microbiol.">
        <title>The Global Catalogue of Microorganisms (GCM) 10K type strain sequencing project: providing services to taxonomists for standard genome sequencing and annotation.</title>
        <authorList>
            <consortium name="The Broad Institute Genomics Platform"/>
            <consortium name="The Broad Institute Genome Sequencing Center for Infectious Disease"/>
            <person name="Wu L."/>
            <person name="Ma J."/>
        </authorList>
    </citation>
    <scope>NUCLEOTIDE SEQUENCE [LARGE SCALE GENOMIC DNA]</scope>
    <source>
        <strain evidence="5 6">JCM 16083</strain>
    </source>
</reference>